<comment type="caution">
    <text evidence="5">The sequence shown here is derived from an EMBL/GenBank/DDBJ whole genome shotgun (WGS) entry which is preliminary data.</text>
</comment>
<dbReference type="InterPro" id="IPR003833">
    <property type="entry name" value="CT_C_D"/>
</dbReference>
<dbReference type="GO" id="GO:0017168">
    <property type="term" value="F:5-oxoprolinase (ATP-hydrolyzing) activity"/>
    <property type="evidence" value="ECO:0007669"/>
    <property type="project" value="UniProtKB-EC"/>
</dbReference>
<dbReference type="RefSeq" id="WP_169144931.1">
    <property type="nucleotide sequence ID" value="NZ_JABBGA010000003.1"/>
</dbReference>
<dbReference type="AlphaFoldDB" id="A0A848G2B7"/>
<keyword evidence="1" id="KW-0547">Nucleotide-binding</keyword>
<dbReference type="InterPro" id="IPR010016">
    <property type="entry name" value="PxpB"/>
</dbReference>
<keyword evidence="3" id="KW-0067">ATP-binding</keyword>
<dbReference type="SUPFAM" id="SSF160467">
    <property type="entry name" value="PH0987 N-terminal domain-like"/>
    <property type="match status" value="1"/>
</dbReference>
<name>A0A848G2B7_9RHOO</name>
<evidence type="ECO:0000313" key="5">
    <source>
        <dbReference type="EMBL" id="NML25299.1"/>
    </source>
</evidence>
<gene>
    <name evidence="5" type="primary">pxpB</name>
    <name evidence="5" type="ORF">HHL15_06070</name>
</gene>
<dbReference type="Pfam" id="PF02682">
    <property type="entry name" value="CT_C_D"/>
    <property type="match status" value="1"/>
</dbReference>
<evidence type="ECO:0000313" key="6">
    <source>
        <dbReference type="Proteomes" id="UP000580043"/>
    </source>
</evidence>
<dbReference type="SUPFAM" id="SSF50891">
    <property type="entry name" value="Cyclophilin-like"/>
    <property type="match status" value="1"/>
</dbReference>
<dbReference type="GO" id="GO:0005524">
    <property type="term" value="F:ATP binding"/>
    <property type="evidence" value="ECO:0007669"/>
    <property type="project" value="UniProtKB-KW"/>
</dbReference>
<dbReference type="NCBIfam" id="TIGR00370">
    <property type="entry name" value="5-oxoprolinase subunit PxpB"/>
    <property type="match status" value="1"/>
</dbReference>
<dbReference type="Proteomes" id="UP000580043">
    <property type="component" value="Unassembled WGS sequence"/>
</dbReference>
<dbReference type="Gene3D" id="3.30.1360.40">
    <property type="match status" value="1"/>
</dbReference>
<dbReference type="EC" id="3.5.2.9" evidence="5"/>
<organism evidence="5 6">
    <name type="scientific">Zoogloea dura</name>
    <dbReference type="NCBI Taxonomy" id="2728840"/>
    <lineage>
        <taxon>Bacteria</taxon>
        <taxon>Pseudomonadati</taxon>
        <taxon>Pseudomonadota</taxon>
        <taxon>Betaproteobacteria</taxon>
        <taxon>Rhodocyclales</taxon>
        <taxon>Zoogloeaceae</taxon>
        <taxon>Zoogloea</taxon>
    </lineage>
</organism>
<reference evidence="5 6" key="1">
    <citation type="submission" date="2020-04" db="EMBL/GenBank/DDBJ databases">
        <title>Zoogloea sp. G-4-1-14 isolated from soil.</title>
        <authorList>
            <person name="Dahal R.H."/>
        </authorList>
    </citation>
    <scope>NUCLEOTIDE SEQUENCE [LARGE SCALE GENOMIC DNA]</scope>
    <source>
        <strain evidence="5 6">G-4-1-14</strain>
    </source>
</reference>
<evidence type="ECO:0000256" key="1">
    <source>
        <dbReference type="ARBA" id="ARBA00022741"/>
    </source>
</evidence>
<protein>
    <submittedName>
        <fullName evidence="5">5-oxoprolinase subunit PxpB</fullName>
        <ecNumber evidence="5">3.5.2.9</ecNumber>
    </submittedName>
</protein>
<dbReference type="Gene3D" id="2.40.100.10">
    <property type="entry name" value="Cyclophilin-like"/>
    <property type="match status" value="1"/>
</dbReference>
<sequence length="232" mass="24697">MTGHPRLLPLGDCAFTVEFGRLIEPATQARVFGLAAALEAARAAGNLPGVIEWVPTFCGVTVHFDPDLADTGALASSLLSLAGEARGHHGTGRLWTVPVCFDPDCGPDLDTVATTRGLDPQEVIERFVASEFTVCMLGFLPGFPYLSGLPAELEMPRLATPRSRVPAGSVAIAGRMAAIYPWDSPGGWRLLGRTPLRLFDASRAERPALFAPGDRIRWQVVGPEALAAEGVR</sequence>
<dbReference type="EMBL" id="JABBGA010000003">
    <property type="protein sequence ID" value="NML25299.1"/>
    <property type="molecule type" value="Genomic_DNA"/>
</dbReference>
<dbReference type="PANTHER" id="PTHR34698">
    <property type="entry name" value="5-OXOPROLINASE SUBUNIT B"/>
    <property type="match status" value="1"/>
</dbReference>
<dbReference type="PANTHER" id="PTHR34698:SF2">
    <property type="entry name" value="5-OXOPROLINASE SUBUNIT B"/>
    <property type="match status" value="1"/>
</dbReference>
<dbReference type="InterPro" id="IPR029000">
    <property type="entry name" value="Cyclophilin-like_dom_sf"/>
</dbReference>
<keyword evidence="6" id="KW-1185">Reference proteome</keyword>
<feature type="domain" description="Carboxyltransferase" evidence="4">
    <location>
        <begin position="5"/>
        <end position="210"/>
    </location>
</feature>
<evidence type="ECO:0000256" key="3">
    <source>
        <dbReference type="ARBA" id="ARBA00022840"/>
    </source>
</evidence>
<dbReference type="SMART" id="SM00796">
    <property type="entry name" value="AHS1"/>
    <property type="match status" value="1"/>
</dbReference>
<evidence type="ECO:0000259" key="4">
    <source>
        <dbReference type="SMART" id="SM00796"/>
    </source>
</evidence>
<evidence type="ECO:0000256" key="2">
    <source>
        <dbReference type="ARBA" id="ARBA00022801"/>
    </source>
</evidence>
<accession>A0A848G2B7</accession>
<proteinExistence type="predicted"/>
<keyword evidence="2 5" id="KW-0378">Hydrolase</keyword>